<organism evidence="1 2">
    <name type="scientific">Lysobacter cavernae</name>
    <dbReference type="NCBI Taxonomy" id="1685901"/>
    <lineage>
        <taxon>Bacteria</taxon>
        <taxon>Pseudomonadati</taxon>
        <taxon>Pseudomonadota</taxon>
        <taxon>Gammaproteobacteria</taxon>
        <taxon>Lysobacterales</taxon>
        <taxon>Lysobacteraceae</taxon>
        <taxon>Lysobacter</taxon>
    </lineage>
</organism>
<name>A0ABV7RJL9_9GAMM</name>
<dbReference type="NCBIfam" id="TIGR04325">
    <property type="entry name" value="MTase_LIC12133"/>
    <property type="match status" value="1"/>
</dbReference>
<dbReference type="Gene3D" id="3.40.50.150">
    <property type="entry name" value="Vaccinia Virus protein VP39"/>
    <property type="match status" value="1"/>
</dbReference>
<dbReference type="InterPro" id="IPR029063">
    <property type="entry name" value="SAM-dependent_MTases_sf"/>
</dbReference>
<keyword evidence="2" id="KW-1185">Reference proteome</keyword>
<proteinExistence type="predicted"/>
<gene>
    <name evidence="1" type="ORF">ACFOLC_02255</name>
</gene>
<dbReference type="GO" id="GO:0008168">
    <property type="term" value="F:methyltransferase activity"/>
    <property type="evidence" value="ECO:0007669"/>
    <property type="project" value="UniProtKB-KW"/>
</dbReference>
<protein>
    <submittedName>
        <fullName evidence="1">TIGR04325 family methyltransferase</fullName>
    </submittedName>
</protein>
<keyword evidence="1" id="KW-0808">Transferase</keyword>
<dbReference type="SUPFAM" id="SSF53335">
    <property type="entry name" value="S-adenosyl-L-methionine-dependent methyltransferases"/>
    <property type="match status" value="1"/>
</dbReference>
<comment type="caution">
    <text evidence="1">The sequence shown here is derived from an EMBL/GenBank/DDBJ whole genome shotgun (WGS) entry which is preliminary data.</text>
</comment>
<dbReference type="EMBL" id="JBHRXK010000001">
    <property type="protein sequence ID" value="MFC3549831.1"/>
    <property type="molecule type" value="Genomic_DNA"/>
</dbReference>
<dbReference type="RefSeq" id="WP_386757134.1">
    <property type="nucleotide sequence ID" value="NZ_JBHRXK010000001.1"/>
</dbReference>
<dbReference type="GO" id="GO:0032259">
    <property type="term" value="P:methylation"/>
    <property type="evidence" value="ECO:0007669"/>
    <property type="project" value="UniProtKB-KW"/>
</dbReference>
<dbReference type="InterPro" id="IPR027612">
    <property type="entry name" value="Put_MTase_LIC12133"/>
</dbReference>
<keyword evidence="1" id="KW-0489">Methyltransferase</keyword>
<accession>A0ABV7RJL9</accession>
<evidence type="ECO:0000313" key="1">
    <source>
        <dbReference type="EMBL" id="MFC3549831.1"/>
    </source>
</evidence>
<dbReference type="Proteomes" id="UP001595740">
    <property type="component" value="Unassembled WGS sequence"/>
</dbReference>
<sequence>MPLDTTWTLGRKLRRIANESAELPGLRWLAEPLHRRMFRRKRSGNAYCGVYESYTQALASASALRALPTTYDTDASPRMYRDRLEQVRVSDYPLLYWLSRLLATGQRRVFDLGGHIGISYYGFRRYLDYPADLRWQVHDMPSVTNAGRELARELDPSGRLEFTDAREDADDCDLLVTSGVLQYLDYTLPELLQTLDRPPRHVLVNLTPMHPSRGYFTLQNLGIAICPYRVCALPEFVAEMEALGYRLRDRWESFERQLRVPFEPSCTIDSYHGFYFTRS</sequence>
<evidence type="ECO:0000313" key="2">
    <source>
        <dbReference type="Proteomes" id="UP001595740"/>
    </source>
</evidence>
<reference evidence="2" key="1">
    <citation type="journal article" date="2019" name="Int. J. Syst. Evol. Microbiol.">
        <title>The Global Catalogue of Microorganisms (GCM) 10K type strain sequencing project: providing services to taxonomists for standard genome sequencing and annotation.</title>
        <authorList>
            <consortium name="The Broad Institute Genomics Platform"/>
            <consortium name="The Broad Institute Genome Sequencing Center for Infectious Disease"/>
            <person name="Wu L."/>
            <person name="Ma J."/>
        </authorList>
    </citation>
    <scope>NUCLEOTIDE SEQUENCE [LARGE SCALE GENOMIC DNA]</scope>
    <source>
        <strain evidence="2">KCTC 42875</strain>
    </source>
</reference>